<evidence type="ECO:0000256" key="2">
    <source>
        <dbReference type="ARBA" id="ARBA00004418"/>
    </source>
</evidence>
<comment type="similarity">
    <text evidence="4">In the C-terminal section; belongs to the glycosyl hydrolase 73 family.</text>
</comment>
<dbReference type="InterPro" id="IPR013377">
    <property type="entry name" value="FlgJ"/>
</dbReference>
<dbReference type="InterPro" id="IPR051056">
    <property type="entry name" value="Glycosyl_Hydrolase_73"/>
</dbReference>
<dbReference type="NCBIfam" id="TIGR02541">
    <property type="entry name" value="flagell_FlgJ"/>
    <property type="match status" value="1"/>
</dbReference>
<dbReference type="GO" id="GO:0044780">
    <property type="term" value="P:bacterial-type flagellum assembly"/>
    <property type="evidence" value="ECO:0007669"/>
    <property type="project" value="InterPro"/>
</dbReference>
<keyword evidence="12" id="KW-0966">Cell projection</keyword>
<evidence type="ECO:0000256" key="6">
    <source>
        <dbReference type="ARBA" id="ARBA00022764"/>
    </source>
</evidence>
<accession>A0A157R6Y3</accession>
<evidence type="ECO:0000256" key="9">
    <source>
        <dbReference type="ARBA" id="ARBA00023316"/>
    </source>
</evidence>
<evidence type="ECO:0000256" key="10">
    <source>
        <dbReference type="ARBA" id="ARBA00030835"/>
    </source>
</evidence>
<name>A0A157R6Y3_9BORD</name>
<gene>
    <name evidence="12" type="primary">flgJ</name>
    <name evidence="12" type="ORF">SAMEA3906487_03453</name>
</gene>
<dbReference type="PRINTS" id="PR01002">
    <property type="entry name" value="FLGFLGJ"/>
</dbReference>
<comment type="similarity">
    <text evidence="3">In the N-terminal section; belongs to the FlgJ family.</text>
</comment>
<dbReference type="OrthoDB" id="289937at2"/>
<dbReference type="Pfam" id="PF01832">
    <property type="entry name" value="Glucosaminidase"/>
    <property type="match status" value="1"/>
</dbReference>
<dbReference type="EMBL" id="LT546645">
    <property type="protein sequence ID" value="SAI72907.1"/>
    <property type="molecule type" value="Genomic_DNA"/>
</dbReference>
<feature type="domain" description="Mannosyl-glycoprotein endo-beta-N-acetylglucosamidase-like" evidence="11">
    <location>
        <begin position="140"/>
        <end position="293"/>
    </location>
</feature>
<comment type="subcellular location">
    <subcellularLocation>
        <location evidence="2">Periplasm</location>
    </subcellularLocation>
</comment>
<proteinExistence type="inferred from homology"/>
<dbReference type="RefSeq" id="WP_025515888.1">
    <property type="nucleotide sequence ID" value="NZ_CP016340.1"/>
</dbReference>
<protein>
    <recommendedName>
        <fullName evidence="5">Peptidoglycan hydrolase FlgJ</fullName>
    </recommendedName>
    <alternativeName>
        <fullName evidence="10">Muramidase FlgJ</fullName>
    </alternativeName>
</protein>
<dbReference type="SMART" id="SM00047">
    <property type="entry name" value="LYZ2"/>
    <property type="match status" value="1"/>
</dbReference>
<keyword evidence="7 12" id="KW-0378">Hydrolase</keyword>
<dbReference type="GO" id="GO:0004040">
    <property type="term" value="F:amidase activity"/>
    <property type="evidence" value="ECO:0007669"/>
    <property type="project" value="InterPro"/>
</dbReference>
<evidence type="ECO:0000256" key="8">
    <source>
        <dbReference type="ARBA" id="ARBA00023295"/>
    </source>
</evidence>
<organism evidence="12 13">
    <name type="scientific">Bordetella trematum</name>
    <dbReference type="NCBI Taxonomy" id="123899"/>
    <lineage>
        <taxon>Bacteria</taxon>
        <taxon>Pseudomonadati</taxon>
        <taxon>Pseudomonadota</taxon>
        <taxon>Betaproteobacteria</taxon>
        <taxon>Burkholderiales</taxon>
        <taxon>Alcaligenaceae</taxon>
        <taxon>Bordetella</taxon>
    </lineage>
</organism>
<dbReference type="PANTHER" id="PTHR33308:SF9">
    <property type="entry name" value="PEPTIDOGLYCAN HYDROLASE FLGJ"/>
    <property type="match status" value="1"/>
</dbReference>
<evidence type="ECO:0000313" key="13">
    <source>
        <dbReference type="Proteomes" id="UP000076825"/>
    </source>
</evidence>
<dbReference type="Gene3D" id="2.10.70.40">
    <property type="entry name" value="peptidoglycan hydrolase"/>
    <property type="match status" value="1"/>
</dbReference>
<keyword evidence="13" id="KW-1185">Reference proteome</keyword>
<evidence type="ECO:0000256" key="5">
    <source>
        <dbReference type="ARBA" id="ARBA00013433"/>
    </source>
</evidence>
<dbReference type="eggNOG" id="COG3951">
    <property type="taxonomic scope" value="Bacteria"/>
</dbReference>
<keyword evidence="12" id="KW-0969">Cilium</keyword>
<evidence type="ECO:0000256" key="1">
    <source>
        <dbReference type="ARBA" id="ARBA00002954"/>
    </source>
</evidence>
<dbReference type="eggNOG" id="COG1705">
    <property type="taxonomic scope" value="Bacteria"/>
</dbReference>
<evidence type="ECO:0000256" key="7">
    <source>
        <dbReference type="ARBA" id="ARBA00022801"/>
    </source>
</evidence>
<dbReference type="KEGG" id="btrm:SAMEA390648703453"/>
<evidence type="ECO:0000256" key="4">
    <source>
        <dbReference type="ARBA" id="ARBA00007974"/>
    </source>
</evidence>
<sequence length="315" mass="33662">MANLSSLAGGSVQDSVFDLGKLGDLRRAVTREPGDRQQQAEVARQFEAVFIQMTLKRMREATPKDGLFDSQHSEMLRGMADEQLALQLARPGLGLADALLAQMQGGAPQAAQGSQGGQTVAALLRVMQDNRPADRALAAAEGAPRHVVDFVGRLAGAAKAAAADSGVPARLILGQAALESGWGRREILHPDGRSSHNLFGIKAGASWTGKVVHVMTTEYVDGVPRKLSQPFRAYDSYEASFRDYARLIGGSPRYEAVARAGNEIEAARRIQEAGYATDPRYADKLIQIMGQLRAQPAAAPLTLAQGTAEDFSGQR</sequence>
<dbReference type="PATRIC" id="fig|123899.6.peg.3453"/>
<dbReference type="STRING" id="123899.SAMEA3906487_03453"/>
<dbReference type="GO" id="GO:0071555">
    <property type="term" value="P:cell wall organization"/>
    <property type="evidence" value="ECO:0007669"/>
    <property type="project" value="UniProtKB-KW"/>
</dbReference>
<keyword evidence="9" id="KW-0961">Cell wall biogenesis/degradation</keyword>
<keyword evidence="6" id="KW-0574">Periplasm</keyword>
<dbReference type="Proteomes" id="UP000076825">
    <property type="component" value="Chromosome 1"/>
</dbReference>
<comment type="function">
    <text evidence="1">Flagellum-specific muramidase which hydrolyzes the peptidoglycan layer to assemble the rod structure in the periplasmic space.</text>
</comment>
<evidence type="ECO:0000259" key="11">
    <source>
        <dbReference type="SMART" id="SM00047"/>
    </source>
</evidence>
<dbReference type="PANTHER" id="PTHR33308">
    <property type="entry name" value="PEPTIDOGLYCAN HYDROLASE FLGJ"/>
    <property type="match status" value="1"/>
</dbReference>
<dbReference type="Gene3D" id="1.10.530.10">
    <property type="match status" value="1"/>
</dbReference>
<dbReference type="GeneID" id="56589310"/>
<dbReference type="GO" id="GO:0042597">
    <property type="term" value="C:periplasmic space"/>
    <property type="evidence" value="ECO:0007669"/>
    <property type="project" value="UniProtKB-SubCell"/>
</dbReference>
<reference evidence="12 13" key="1">
    <citation type="submission" date="2016-04" db="EMBL/GenBank/DDBJ databases">
        <authorList>
            <consortium name="Pathogen Informatics"/>
        </authorList>
    </citation>
    <scope>NUCLEOTIDE SEQUENCE [LARGE SCALE GENOMIC DNA]</scope>
    <source>
        <strain evidence="12 13">H044680328</strain>
    </source>
</reference>
<dbReference type="AlphaFoldDB" id="A0A157R6Y3"/>
<evidence type="ECO:0000313" key="12">
    <source>
        <dbReference type="EMBL" id="SAI72907.1"/>
    </source>
</evidence>
<evidence type="ECO:0000256" key="3">
    <source>
        <dbReference type="ARBA" id="ARBA00006880"/>
    </source>
</evidence>
<dbReference type="Pfam" id="PF10135">
    <property type="entry name" value="Rod-binding"/>
    <property type="match status" value="1"/>
</dbReference>
<keyword evidence="8 12" id="KW-0326">Glycosidase</keyword>
<dbReference type="InterPro" id="IPR002901">
    <property type="entry name" value="MGlyc_endo_b_GlcNAc-like_dom"/>
</dbReference>
<keyword evidence="12" id="KW-0282">Flagellum</keyword>
<dbReference type="InterPro" id="IPR019301">
    <property type="entry name" value="Flagellar_prot_FlgJ_N"/>
</dbReference>
<dbReference type="GO" id="GO:0071973">
    <property type="term" value="P:bacterial-type flagellum-dependent cell motility"/>
    <property type="evidence" value="ECO:0007669"/>
    <property type="project" value="TreeGrafter"/>
</dbReference>
<dbReference type="GO" id="GO:0016798">
    <property type="term" value="F:hydrolase activity, acting on glycosyl bonds"/>
    <property type="evidence" value="ECO:0007669"/>
    <property type="project" value="UniProtKB-KW"/>
</dbReference>